<dbReference type="AlphaFoldDB" id="A0AAV4HRI4"/>
<name>A0AAV4HRI4_9GAST</name>
<feature type="region of interest" description="Disordered" evidence="1">
    <location>
        <begin position="269"/>
        <end position="291"/>
    </location>
</feature>
<evidence type="ECO:0000313" key="2">
    <source>
        <dbReference type="EMBL" id="GFR99290.1"/>
    </source>
</evidence>
<evidence type="ECO:0000256" key="1">
    <source>
        <dbReference type="SAM" id="MobiDB-lite"/>
    </source>
</evidence>
<gene>
    <name evidence="2" type="ORF">ElyMa_001040200</name>
</gene>
<comment type="caution">
    <text evidence="2">The sequence shown here is derived from an EMBL/GenBank/DDBJ whole genome shotgun (WGS) entry which is preliminary data.</text>
</comment>
<feature type="region of interest" description="Disordered" evidence="1">
    <location>
        <begin position="113"/>
        <end position="168"/>
    </location>
</feature>
<feature type="region of interest" description="Disordered" evidence="1">
    <location>
        <begin position="69"/>
        <end position="95"/>
    </location>
</feature>
<protein>
    <submittedName>
        <fullName evidence="2">Uncharacterized protein</fullName>
    </submittedName>
</protein>
<feature type="compositionally biased region" description="Basic and acidic residues" evidence="1">
    <location>
        <begin position="146"/>
        <end position="155"/>
    </location>
</feature>
<organism evidence="2 3">
    <name type="scientific">Elysia marginata</name>
    <dbReference type="NCBI Taxonomy" id="1093978"/>
    <lineage>
        <taxon>Eukaryota</taxon>
        <taxon>Metazoa</taxon>
        <taxon>Spiralia</taxon>
        <taxon>Lophotrochozoa</taxon>
        <taxon>Mollusca</taxon>
        <taxon>Gastropoda</taxon>
        <taxon>Heterobranchia</taxon>
        <taxon>Euthyneura</taxon>
        <taxon>Panpulmonata</taxon>
        <taxon>Sacoglossa</taxon>
        <taxon>Placobranchoidea</taxon>
        <taxon>Plakobranchidae</taxon>
        <taxon>Elysia</taxon>
    </lineage>
</organism>
<sequence length="291" mass="32400">MRKAARPSFLASRIMSESDRSSNTCTNSANTSSFFLACGVDLSIGTPSPFPGSRKSSLQIRHHRFCTSPLDDISDKKKKKKKKEKDYNGNVEPHAFANEKALDSLSADITDSGICLSKPTETTQNGPEEQTSPDQRKHKKKKQKRHKEEIDREVQGDSMSPKPSGLLDLNDFLVRSDVKGILFNSGKSKKQKKNVSFSQDDCVFMNSSGDTSRLDPQLEVEAKFLSTSEACSDVNGNSEHFEVFKTGKKRKRSSGYSSADVSFEIDSSSIENSDRSVKRKKKKYKTAHPDI</sequence>
<dbReference type="EMBL" id="BMAT01002121">
    <property type="protein sequence ID" value="GFR99290.1"/>
    <property type="molecule type" value="Genomic_DNA"/>
</dbReference>
<keyword evidence="3" id="KW-1185">Reference proteome</keyword>
<reference evidence="2 3" key="1">
    <citation type="journal article" date="2021" name="Elife">
        <title>Chloroplast acquisition without the gene transfer in kleptoplastic sea slugs, Plakobranchus ocellatus.</title>
        <authorList>
            <person name="Maeda T."/>
            <person name="Takahashi S."/>
            <person name="Yoshida T."/>
            <person name="Shimamura S."/>
            <person name="Takaki Y."/>
            <person name="Nagai Y."/>
            <person name="Toyoda A."/>
            <person name="Suzuki Y."/>
            <person name="Arimoto A."/>
            <person name="Ishii H."/>
            <person name="Satoh N."/>
            <person name="Nishiyama T."/>
            <person name="Hasebe M."/>
            <person name="Maruyama T."/>
            <person name="Minagawa J."/>
            <person name="Obokata J."/>
            <person name="Shigenobu S."/>
        </authorList>
    </citation>
    <scope>NUCLEOTIDE SEQUENCE [LARGE SCALE GENOMIC DNA]</scope>
</reference>
<dbReference type="Proteomes" id="UP000762676">
    <property type="component" value="Unassembled WGS sequence"/>
</dbReference>
<accession>A0AAV4HRI4</accession>
<proteinExistence type="predicted"/>
<feature type="compositionally biased region" description="Basic residues" evidence="1">
    <location>
        <begin position="277"/>
        <end position="291"/>
    </location>
</feature>
<feature type="compositionally biased region" description="Basic residues" evidence="1">
    <location>
        <begin position="136"/>
        <end position="145"/>
    </location>
</feature>
<evidence type="ECO:0000313" key="3">
    <source>
        <dbReference type="Proteomes" id="UP000762676"/>
    </source>
</evidence>
<feature type="compositionally biased region" description="Polar residues" evidence="1">
    <location>
        <begin position="119"/>
        <end position="133"/>
    </location>
</feature>